<evidence type="ECO:0000313" key="9">
    <source>
        <dbReference type="Proteomes" id="UP001348641"/>
    </source>
</evidence>
<keyword evidence="4 5" id="KW-0067">ATP-binding</keyword>
<accession>A0ABU7KI73</accession>
<evidence type="ECO:0000256" key="3">
    <source>
        <dbReference type="ARBA" id="ARBA00022806"/>
    </source>
</evidence>
<feature type="domain" description="UvrD-like helicase ATP-binding" evidence="7">
    <location>
        <begin position="199"/>
        <end position="569"/>
    </location>
</feature>
<name>A0ABU7KI73_9ACTN</name>
<keyword evidence="2 5" id="KW-0378">Hydrolase</keyword>
<feature type="region of interest" description="Disordered" evidence="6">
    <location>
        <begin position="382"/>
        <end position="404"/>
    </location>
</feature>
<comment type="caution">
    <text evidence="8">The sequence shown here is derived from an EMBL/GenBank/DDBJ whole genome shotgun (WGS) entry which is preliminary data.</text>
</comment>
<feature type="compositionally biased region" description="Basic and acidic residues" evidence="6">
    <location>
        <begin position="744"/>
        <end position="759"/>
    </location>
</feature>
<dbReference type="InterPro" id="IPR014016">
    <property type="entry name" value="UvrD-like_ATP-bd"/>
</dbReference>
<dbReference type="PANTHER" id="PTHR11070:SF45">
    <property type="entry name" value="DNA 3'-5' HELICASE"/>
    <property type="match status" value="1"/>
</dbReference>
<keyword evidence="3 5" id="KW-0347">Helicase</keyword>
<gene>
    <name evidence="8" type="ORF">Q8A49_00600</name>
</gene>
<dbReference type="Gene3D" id="3.40.50.300">
    <property type="entry name" value="P-loop containing nucleotide triphosphate hydrolases"/>
    <property type="match status" value="3"/>
</dbReference>
<dbReference type="RefSeq" id="WP_330156304.1">
    <property type="nucleotide sequence ID" value="NZ_BAAAJA010000006.1"/>
</dbReference>
<dbReference type="InterPro" id="IPR000212">
    <property type="entry name" value="DNA_helicase_UvrD/REP"/>
</dbReference>
<evidence type="ECO:0000313" key="8">
    <source>
        <dbReference type="EMBL" id="MEE2048995.1"/>
    </source>
</evidence>
<dbReference type="Proteomes" id="UP001348641">
    <property type="component" value="Unassembled WGS sequence"/>
</dbReference>
<dbReference type="SUPFAM" id="SSF52540">
    <property type="entry name" value="P-loop containing nucleoside triphosphate hydrolases"/>
    <property type="match status" value="1"/>
</dbReference>
<reference evidence="8 9" key="1">
    <citation type="submission" date="2023-07" db="EMBL/GenBank/DDBJ databases">
        <authorList>
            <person name="Girao M."/>
            <person name="Carvalho M.F."/>
        </authorList>
    </citation>
    <scope>NUCLEOTIDE SEQUENCE [LARGE SCALE GENOMIC DNA]</scope>
    <source>
        <strain evidence="8 9">66/93</strain>
    </source>
</reference>
<evidence type="ECO:0000259" key="7">
    <source>
        <dbReference type="PROSITE" id="PS51198"/>
    </source>
</evidence>
<feature type="compositionally biased region" description="Basic and acidic residues" evidence="6">
    <location>
        <begin position="383"/>
        <end position="404"/>
    </location>
</feature>
<evidence type="ECO:0000256" key="2">
    <source>
        <dbReference type="ARBA" id="ARBA00022801"/>
    </source>
</evidence>
<organism evidence="8 9">
    <name type="scientific">Nocardiopsis tropica</name>
    <dbReference type="NCBI Taxonomy" id="109330"/>
    <lineage>
        <taxon>Bacteria</taxon>
        <taxon>Bacillati</taxon>
        <taxon>Actinomycetota</taxon>
        <taxon>Actinomycetes</taxon>
        <taxon>Streptosporangiales</taxon>
        <taxon>Nocardiopsidaceae</taxon>
        <taxon>Nocardiopsis</taxon>
    </lineage>
</organism>
<feature type="binding site" evidence="5">
    <location>
        <begin position="220"/>
        <end position="227"/>
    </location>
    <ligand>
        <name>ATP</name>
        <dbReference type="ChEBI" id="CHEBI:30616"/>
    </ligand>
</feature>
<evidence type="ECO:0000256" key="4">
    <source>
        <dbReference type="ARBA" id="ARBA00022840"/>
    </source>
</evidence>
<evidence type="ECO:0000256" key="5">
    <source>
        <dbReference type="PROSITE-ProRule" id="PRU00560"/>
    </source>
</evidence>
<dbReference type="EMBL" id="JAUUCC010000001">
    <property type="protein sequence ID" value="MEE2048995.1"/>
    <property type="molecule type" value="Genomic_DNA"/>
</dbReference>
<evidence type="ECO:0000256" key="6">
    <source>
        <dbReference type="SAM" id="MobiDB-lite"/>
    </source>
</evidence>
<proteinExistence type="predicted"/>
<sequence>MSPSTRREHDRETVIAGEQEAVDRAYTCLERMRARTEKMVLAPGGANAKDSAELRRAHQERLESYDDLADKPLVIMRVDTAFDDGGDGESFYVGRRNVVDDDGDRVVISWTADAAIRWRQARQSDPGGVRLRRVLHCDRQHVRDFHDEIRLSEISGPKSDRSVAKTASTPIEMVEAVDSFLIQELEQARDGRMRDIVETIQREQLDLVADDRPGALMVQGGPGTGKTAVGLHRVTWLLDNKGWEARDVLVVGPHQDFLDFVSTVLPSLGSRGVRTTELSRIWSTGAAPHDTGPRARTKSDLRMAELLRRAVDDIARPERLGDFVEYGAFTISRAGMSAEVESADLERYLEDALTRPGSLRNQRDQFLESLLNGLAARVLRSVGEQERKDRGKEQDQERDLEAQKEEAVVDSSLRTWAERHSRVRALVNALWPLTDEERILRRLFGDRSVLAKAAQGLFSEEEQRHLLNKPRTKVVWSQEDRVCLEELRFLVRGERPRGYRHIVLDEAQDLTPMQVRSLAQRCPDGSMTVLGDLAQATGPHRYGTWDNFARSLGTDRWHTAELLVGYRVPRQVMEFAAPIALLHAPGTEVPRSIRASDGNALTLRRATSDTLLDELERRLWELEGATDGQRSIAVIIPEDVDVFIGAEEIAEAVAAKGKNARLVRVLSASEINGLEFDHVVVVEPAAIVGDDPAGLGRLYVALTRCTQSLSVVHARPLPENLGGTEHEEDASAGVVPPTAPADGVRAERTEQAEEDHQAARADPQAPKALGLRAFVDEGTEHARDDEGRQRLWHALMFELYERGLHPSHDDLADALSRGPEGTSLFQVLGEGGHTYEGMRQGVLRGREVAHLHADEVDRICLILPQKPVDGWAVDAVRDVFGVCVVWRVKHGWDGPDKDRVFGPDQGESGSVN</sequence>
<dbReference type="InterPro" id="IPR027417">
    <property type="entry name" value="P-loop_NTPase"/>
</dbReference>
<dbReference type="PANTHER" id="PTHR11070">
    <property type="entry name" value="UVRD / RECB / PCRA DNA HELICASE FAMILY MEMBER"/>
    <property type="match status" value="1"/>
</dbReference>
<evidence type="ECO:0000256" key="1">
    <source>
        <dbReference type="ARBA" id="ARBA00022741"/>
    </source>
</evidence>
<protein>
    <submittedName>
        <fullName evidence="8">AAA family ATPase</fullName>
    </submittedName>
</protein>
<dbReference type="PROSITE" id="PS51198">
    <property type="entry name" value="UVRD_HELICASE_ATP_BIND"/>
    <property type="match status" value="1"/>
</dbReference>
<feature type="region of interest" description="Disordered" evidence="6">
    <location>
        <begin position="719"/>
        <end position="768"/>
    </location>
</feature>
<keyword evidence="1 5" id="KW-0547">Nucleotide-binding</keyword>